<reference evidence="3" key="1">
    <citation type="submission" date="2017-06" db="EMBL/GenBank/DDBJ databases">
        <authorList>
            <person name="Cremers G."/>
        </authorList>
    </citation>
    <scope>NUCLEOTIDE SEQUENCE [LARGE SCALE GENOMIC DNA]</scope>
</reference>
<protein>
    <submittedName>
        <fullName evidence="2">Uncharacterized protein</fullName>
    </submittedName>
</protein>
<dbReference type="AlphaFoldDB" id="A0A284VQG3"/>
<keyword evidence="1" id="KW-0472">Membrane</keyword>
<evidence type="ECO:0000313" key="3">
    <source>
        <dbReference type="Proteomes" id="UP000218615"/>
    </source>
</evidence>
<keyword evidence="1" id="KW-0812">Transmembrane</keyword>
<accession>A0A284VQG3</accession>
<gene>
    <name evidence="2" type="ORF">MNV_360003</name>
</gene>
<sequence>MKIQLINKERIKERIKNLGTGILLVIIGIFFAVLMIAWLLYSIFISSKG</sequence>
<evidence type="ECO:0000256" key="1">
    <source>
        <dbReference type="SAM" id="Phobius"/>
    </source>
</evidence>
<dbReference type="RefSeq" id="WP_179293958.1">
    <property type="nucleotide sequence ID" value="NZ_FZMP01000181.1"/>
</dbReference>
<evidence type="ECO:0000313" key="2">
    <source>
        <dbReference type="EMBL" id="SNQ61443.1"/>
    </source>
</evidence>
<dbReference type="Proteomes" id="UP000218615">
    <property type="component" value="Unassembled WGS sequence"/>
</dbReference>
<organism evidence="2 3">
    <name type="scientific">Candidatus Methanoperedens nitratireducens</name>
    <dbReference type="NCBI Taxonomy" id="1392998"/>
    <lineage>
        <taxon>Archaea</taxon>
        <taxon>Methanobacteriati</taxon>
        <taxon>Methanobacteriota</taxon>
        <taxon>Stenosarchaea group</taxon>
        <taxon>Methanomicrobia</taxon>
        <taxon>Methanosarcinales</taxon>
        <taxon>ANME-2 cluster</taxon>
        <taxon>Candidatus Methanoperedentaceae</taxon>
        <taxon>Candidatus Methanoperedens</taxon>
    </lineage>
</organism>
<keyword evidence="1" id="KW-1133">Transmembrane helix</keyword>
<keyword evidence="3" id="KW-1185">Reference proteome</keyword>
<dbReference type="EMBL" id="FZMP01000181">
    <property type="protein sequence ID" value="SNQ61443.1"/>
    <property type="molecule type" value="Genomic_DNA"/>
</dbReference>
<name>A0A284VQG3_9EURY</name>
<feature type="transmembrane region" description="Helical" evidence="1">
    <location>
        <begin position="21"/>
        <end position="44"/>
    </location>
</feature>
<proteinExistence type="predicted"/>